<comment type="caution">
    <text evidence="1">The sequence shown here is derived from an EMBL/GenBank/DDBJ whole genome shotgun (WGS) entry which is preliminary data.</text>
</comment>
<protein>
    <submittedName>
        <fullName evidence="1">Uncharacterized protein</fullName>
    </submittedName>
</protein>
<name>A0A6A4SR18_SCOMX</name>
<reference evidence="1 2" key="1">
    <citation type="submission" date="2019-06" db="EMBL/GenBank/DDBJ databases">
        <title>Draft genomes of female and male turbot (Scophthalmus maximus).</title>
        <authorList>
            <person name="Xu H."/>
            <person name="Xu X.-W."/>
            <person name="Shao C."/>
            <person name="Chen S."/>
        </authorList>
    </citation>
    <scope>NUCLEOTIDE SEQUENCE [LARGE SCALE GENOMIC DNA]</scope>
    <source>
        <strain evidence="1">Ysfricsl-2016a</strain>
        <tissue evidence="1">Blood</tissue>
    </source>
</reference>
<dbReference type="EMBL" id="VEVO01000012">
    <property type="protein sequence ID" value="KAF0034340.1"/>
    <property type="molecule type" value="Genomic_DNA"/>
</dbReference>
<accession>A0A6A4SR18</accession>
<proteinExistence type="predicted"/>
<gene>
    <name evidence="1" type="ORF">F2P81_014406</name>
</gene>
<dbReference type="Proteomes" id="UP000438429">
    <property type="component" value="Unassembled WGS sequence"/>
</dbReference>
<evidence type="ECO:0000313" key="1">
    <source>
        <dbReference type="EMBL" id="KAF0034340.1"/>
    </source>
</evidence>
<evidence type="ECO:0000313" key="2">
    <source>
        <dbReference type="Proteomes" id="UP000438429"/>
    </source>
</evidence>
<organism evidence="1 2">
    <name type="scientific">Scophthalmus maximus</name>
    <name type="common">Turbot</name>
    <name type="synonym">Psetta maxima</name>
    <dbReference type="NCBI Taxonomy" id="52904"/>
    <lineage>
        <taxon>Eukaryota</taxon>
        <taxon>Metazoa</taxon>
        <taxon>Chordata</taxon>
        <taxon>Craniata</taxon>
        <taxon>Vertebrata</taxon>
        <taxon>Euteleostomi</taxon>
        <taxon>Actinopterygii</taxon>
        <taxon>Neopterygii</taxon>
        <taxon>Teleostei</taxon>
        <taxon>Neoteleostei</taxon>
        <taxon>Acanthomorphata</taxon>
        <taxon>Carangaria</taxon>
        <taxon>Pleuronectiformes</taxon>
        <taxon>Pleuronectoidei</taxon>
        <taxon>Scophthalmidae</taxon>
        <taxon>Scophthalmus</taxon>
    </lineage>
</organism>
<sequence length="70" mass="7519">MSRGAASVSVSVSVSVGGTAEKQLSSVTICPTCSTWQKKNQQRRLVSRLPVSAAPFRRRGIAEQKGRCRA</sequence>
<dbReference type="AlphaFoldDB" id="A0A6A4SR18"/>